<evidence type="ECO:0000313" key="1">
    <source>
        <dbReference type="EMBL" id="QWU14323.1"/>
    </source>
</evidence>
<dbReference type="InterPro" id="IPR036390">
    <property type="entry name" value="WH_DNA-bd_sf"/>
</dbReference>
<accession>A0A1H8GRU7</accession>
<reference evidence="2 3" key="1">
    <citation type="submission" date="2016-10" db="EMBL/GenBank/DDBJ databases">
        <authorList>
            <person name="de Groot N.N."/>
        </authorList>
    </citation>
    <scope>NUCLEOTIDE SEQUENCE [LARGE SCALE GENOMIC DNA]</scope>
    <source>
        <strain evidence="2 3">CGMCC 1.10238</strain>
    </source>
</reference>
<proteinExistence type="predicted"/>
<dbReference type="EMBL" id="CP076607">
    <property type="protein sequence ID" value="QWU14323.1"/>
    <property type="molecule type" value="Genomic_DNA"/>
</dbReference>
<dbReference type="Proteomes" id="UP000683429">
    <property type="component" value="Chromosome"/>
</dbReference>
<dbReference type="STRING" id="1333845.SAMN04487895_101626"/>
<evidence type="ECO:0000313" key="2">
    <source>
        <dbReference type="EMBL" id="SEN46831.1"/>
    </source>
</evidence>
<dbReference type="EMBL" id="FODH01000001">
    <property type="protein sequence ID" value="SEN46831.1"/>
    <property type="molecule type" value="Genomic_DNA"/>
</dbReference>
<dbReference type="AlphaFoldDB" id="A0A1H8GRU7"/>
<dbReference type="Proteomes" id="UP000198809">
    <property type="component" value="Unassembled WGS sequence"/>
</dbReference>
<dbReference type="InterPro" id="IPR036388">
    <property type="entry name" value="WH-like_DNA-bd_sf"/>
</dbReference>
<organism evidence="2 3">
    <name type="scientific">Paenibacillus sophorae</name>
    <dbReference type="NCBI Taxonomy" id="1333845"/>
    <lineage>
        <taxon>Bacteria</taxon>
        <taxon>Bacillati</taxon>
        <taxon>Bacillota</taxon>
        <taxon>Bacilli</taxon>
        <taxon>Bacillales</taxon>
        <taxon>Paenibacillaceae</taxon>
        <taxon>Paenibacillus</taxon>
    </lineage>
</organism>
<dbReference type="SUPFAM" id="SSF46785">
    <property type="entry name" value="Winged helix' DNA-binding domain"/>
    <property type="match status" value="1"/>
</dbReference>
<reference evidence="1 4" key="2">
    <citation type="submission" date="2021-06" db="EMBL/GenBank/DDBJ databases">
        <title>Whole genome sequence of Paenibacillus sophorae DSM23020 for comparative genomics.</title>
        <authorList>
            <person name="Kim M.-J."/>
            <person name="Lee G."/>
            <person name="Shin J.-H."/>
        </authorList>
    </citation>
    <scope>NUCLEOTIDE SEQUENCE [LARGE SCALE GENOMIC DNA]</scope>
    <source>
        <strain evidence="1 4">DSM 23020</strain>
    </source>
</reference>
<sequence length="74" mass="8748">MIEFTQEYMDNSIDKSDLIYEQVVNKAIQNGTITYGWINRVFGLNWYASMHIMQRMEDEGLCSPYDGNLRVVYK</sequence>
<dbReference type="RefSeq" id="WP_036588253.1">
    <property type="nucleotide sequence ID" value="NZ_CP076607.1"/>
</dbReference>
<keyword evidence="4" id="KW-1185">Reference proteome</keyword>
<dbReference type="Gene3D" id="1.10.10.10">
    <property type="entry name" value="Winged helix-like DNA-binding domain superfamily/Winged helix DNA-binding domain"/>
    <property type="match status" value="1"/>
</dbReference>
<dbReference type="OrthoDB" id="2665284at2"/>
<evidence type="ECO:0000313" key="4">
    <source>
        <dbReference type="Proteomes" id="UP000683429"/>
    </source>
</evidence>
<gene>
    <name evidence="1" type="ORF">KP014_20670</name>
    <name evidence="2" type="ORF">SAMN04487895_101626</name>
</gene>
<evidence type="ECO:0000313" key="3">
    <source>
        <dbReference type="Proteomes" id="UP000198809"/>
    </source>
</evidence>
<name>A0A1H8GRU7_9BACL</name>
<protein>
    <submittedName>
        <fullName evidence="2">Ftsk gamma domain-containing protein</fullName>
    </submittedName>
</protein>